<dbReference type="EMBL" id="KN831945">
    <property type="protein sequence ID" value="KIO13879.1"/>
    <property type="molecule type" value="Genomic_DNA"/>
</dbReference>
<reference evidence="1 2" key="1">
    <citation type="submission" date="2014-04" db="EMBL/GenBank/DDBJ databases">
        <authorList>
            <consortium name="DOE Joint Genome Institute"/>
            <person name="Kuo A."/>
            <person name="Kohler A."/>
            <person name="Costa M.D."/>
            <person name="Nagy L.G."/>
            <person name="Floudas D."/>
            <person name="Copeland A."/>
            <person name="Barry K.W."/>
            <person name="Cichocki N."/>
            <person name="Veneault-Fourrey C."/>
            <person name="LaButti K."/>
            <person name="Lindquist E.A."/>
            <person name="Lipzen A."/>
            <person name="Lundell T."/>
            <person name="Morin E."/>
            <person name="Murat C."/>
            <person name="Sun H."/>
            <person name="Tunlid A."/>
            <person name="Henrissat B."/>
            <person name="Grigoriev I.V."/>
            <person name="Hibbett D.S."/>
            <person name="Martin F."/>
            <person name="Nordberg H.P."/>
            <person name="Cantor M.N."/>
            <person name="Hua S.X."/>
        </authorList>
    </citation>
    <scope>NUCLEOTIDE SEQUENCE [LARGE SCALE GENOMIC DNA]</scope>
    <source>
        <strain evidence="1 2">Marx 270</strain>
    </source>
</reference>
<reference evidence="2" key="2">
    <citation type="submission" date="2015-01" db="EMBL/GenBank/DDBJ databases">
        <title>Evolutionary Origins and Diversification of the Mycorrhizal Mutualists.</title>
        <authorList>
            <consortium name="DOE Joint Genome Institute"/>
            <consortium name="Mycorrhizal Genomics Consortium"/>
            <person name="Kohler A."/>
            <person name="Kuo A."/>
            <person name="Nagy L.G."/>
            <person name="Floudas D."/>
            <person name="Copeland A."/>
            <person name="Barry K.W."/>
            <person name="Cichocki N."/>
            <person name="Veneault-Fourrey C."/>
            <person name="LaButti K."/>
            <person name="Lindquist E.A."/>
            <person name="Lipzen A."/>
            <person name="Lundell T."/>
            <person name="Morin E."/>
            <person name="Murat C."/>
            <person name="Riley R."/>
            <person name="Ohm R."/>
            <person name="Sun H."/>
            <person name="Tunlid A."/>
            <person name="Henrissat B."/>
            <person name="Grigoriev I.V."/>
            <person name="Hibbett D.S."/>
            <person name="Martin F."/>
        </authorList>
    </citation>
    <scope>NUCLEOTIDE SEQUENCE [LARGE SCALE GENOMIC DNA]</scope>
    <source>
        <strain evidence="2">Marx 270</strain>
    </source>
</reference>
<evidence type="ECO:0000313" key="2">
    <source>
        <dbReference type="Proteomes" id="UP000054217"/>
    </source>
</evidence>
<evidence type="ECO:0000313" key="1">
    <source>
        <dbReference type="EMBL" id="KIO13879.1"/>
    </source>
</evidence>
<accession>A0A0C3PXV3</accession>
<name>A0A0C3PXV3_PISTI</name>
<organism evidence="1 2">
    <name type="scientific">Pisolithus tinctorius Marx 270</name>
    <dbReference type="NCBI Taxonomy" id="870435"/>
    <lineage>
        <taxon>Eukaryota</taxon>
        <taxon>Fungi</taxon>
        <taxon>Dikarya</taxon>
        <taxon>Basidiomycota</taxon>
        <taxon>Agaricomycotina</taxon>
        <taxon>Agaricomycetes</taxon>
        <taxon>Agaricomycetidae</taxon>
        <taxon>Boletales</taxon>
        <taxon>Sclerodermatineae</taxon>
        <taxon>Pisolithaceae</taxon>
        <taxon>Pisolithus</taxon>
    </lineage>
</organism>
<dbReference type="InParanoid" id="A0A0C3PXV3"/>
<keyword evidence="2" id="KW-1185">Reference proteome</keyword>
<dbReference type="Proteomes" id="UP000054217">
    <property type="component" value="Unassembled WGS sequence"/>
</dbReference>
<dbReference type="AlphaFoldDB" id="A0A0C3PXV3"/>
<dbReference type="HOGENOM" id="CLU_2961807_0_0_1"/>
<gene>
    <name evidence="1" type="ORF">M404DRAFT_448085</name>
</gene>
<protein>
    <submittedName>
        <fullName evidence="1">Uncharacterized protein</fullName>
    </submittedName>
</protein>
<proteinExistence type="predicted"/>
<sequence length="59" mass="6715">MMARHSSRGYNIFGIGVQRCEGGWEVQQFELQVVVRRGVSYHWHLQSVLCNTVSSCCPS</sequence>